<comment type="caution">
    <text evidence="1">The sequence shown here is derived from an EMBL/GenBank/DDBJ whole genome shotgun (WGS) entry which is preliminary data.</text>
</comment>
<name>A0ABM8XHG1_9BURK</name>
<evidence type="ECO:0000313" key="1">
    <source>
        <dbReference type="EMBL" id="CAG9179610.1"/>
    </source>
</evidence>
<gene>
    <name evidence="1" type="ORF">LMG23992_04018</name>
</gene>
<dbReference type="Proteomes" id="UP000727654">
    <property type="component" value="Unassembled WGS sequence"/>
</dbReference>
<dbReference type="EMBL" id="CAJZAI010000011">
    <property type="protein sequence ID" value="CAG9179610.1"/>
    <property type="molecule type" value="Genomic_DNA"/>
</dbReference>
<dbReference type="InterPro" id="IPR018691">
    <property type="entry name" value="DUF2188"/>
</dbReference>
<organism evidence="1 2">
    <name type="scientific">Cupriavidus laharis</name>
    <dbReference type="NCBI Taxonomy" id="151654"/>
    <lineage>
        <taxon>Bacteria</taxon>
        <taxon>Pseudomonadati</taxon>
        <taxon>Pseudomonadota</taxon>
        <taxon>Betaproteobacteria</taxon>
        <taxon>Burkholderiales</taxon>
        <taxon>Burkholderiaceae</taxon>
        <taxon>Cupriavidus</taxon>
    </lineage>
</organism>
<keyword evidence="2" id="KW-1185">Reference proteome</keyword>
<protein>
    <submittedName>
        <fullName evidence="1">Uncharacterized protein</fullName>
    </submittedName>
</protein>
<reference evidence="1 2" key="1">
    <citation type="submission" date="2021-08" db="EMBL/GenBank/DDBJ databases">
        <authorList>
            <person name="Peeters C."/>
        </authorList>
    </citation>
    <scope>NUCLEOTIDE SEQUENCE [LARGE SCALE GENOMIC DNA]</scope>
    <source>
        <strain evidence="1 2">LMG 23992</strain>
    </source>
</reference>
<accession>A0ABM8XHG1</accession>
<dbReference type="RefSeq" id="WP_224081539.1">
    <property type="nucleotide sequence ID" value="NZ_CAJZAI010000011.1"/>
</dbReference>
<evidence type="ECO:0000313" key="2">
    <source>
        <dbReference type="Proteomes" id="UP000727654"/>
    </source>
</evidence>
<proteinExistence type="predicted"/>
<sequence>MLVTEVRVILTEESRWAVETDDLSRTRVIYPSRGAAIAAGVHMAIAEDAVLMIHGIEIEPKKSRHFSTQ</sequence>
<dbReference type="Pfam" id="PF09954">
    <property type="entry name" value="DUF2188"/>
    <property type="match status" value="1"/>
</dbReference>